<feature type="transmembrane region" description="Helical" evidence="1">
    <location>
        <begin position="158"/>
        <end position="179"/>
    </location>
</feature>
<dbReference type="AlphaFoldDB" id="A0AAD3CSB9"/>
<gene>
    <name evidence="2" type="ORF">CTEN210_06275</name>
</gene>
<accession>A0AAD3CSB9</accession>
<reference evidence="2 3" key="1">
    <citation type="journal article" date="2021" name="Sci. Rep.">
        <title>The genome of the diatom Chaetoceros tenuissimus carries an ancient integrated fragment of an extant virus.</title>
        <authorList>
            <person name="Hongo Y."/>
            <person name="Kimura K."/>
            <person name="Takaki Y."/>
            <person name="Yoshida Y."/>
            <person name="Baba S."/>
            <person name="Kobayashi G."/>
            <person name="Nagasaki K."/>
            <person name="Hano T."/>
            <person name="Tomaru Y."/>
        </authorList>
    </citation>
    <scope>NUCLEOTIDE SEQUENCE [LARGE SCALE GENOMIC DNA]</scope>
    <source>
        <strain evidence="2 3">NIES-3715</strain>
    </source>
</reference>
<comment type="caution">
    <text evidence="2">The sequence shown here is derived from an EMBL/GenBank/DDBJ whole genome shotgun (WGS) entry which is preliminary data.</text>
</comment>
<keyword evidence="1" id="KW-1133">Transmembrane helix</keyword>
<protein>
    <submittedName>
        <fullName evidence="2">Uncharacterized protein</fullName>
    </submittedName>
</protein>
<organism evidence="2 3">
    <name type="scientific">Chaetoceros tenuissimus</name>
    <dbReference type="NCBI Taxonomy" id="426638"/>
    <lineage>
        <taxon>Eukaryota</taxon>
        <taxon>Sar</taxon>
        <taxon>Stramenopiles</taxon>
        <taxon>Ochrophyta</taxon>
        <taxon>Bacillariophyta</taxon>
        <taxon>Coscinodiscophyceae</taxon>
        <taxon>Chaetocerotophycidae</taxon>
        <taxon>Chaetocerotales</taxon>
        <taxon>Chaetocerotaceae</taxon>
        <taxon>Chaetoceros</taxon>
    </lineage>
</organism>
<feature type="transmembrane region" description="Helical" evidence="1">
    <location>
        <begin position="97"/>
        <end position="117"/>
    </location>
</feature>
<evidence type="ECO:0000313" key="2">
    <source>
        <dbReference type="EMBL" id="GFH49799.1"/>
    </source>
</evidence>
<keyword evidence="1" id="KW-0812">Transmembrane</keyword>
<evidence type="ECO:0000313" key="3">
    <source>
        <dbReference type="Proteomes" id="UP001054902"/>
    </source>
</evidence>
<name>A0AAD3CSB9_9STRA</name>
<keyword evidence="1" id="KW-0472">Membrane</keyword>
<dbReference type="EMBL" id="BLLK01000038">
    <property type="protein sequence ID" value="GFH49799.1"/>
    <property type="molecule type" value="Genomic_DNA"/>
</dbReference>
<proteinExistence type="predicted"/>
<dbReference type="Proteomes" id="UP001054902">
    <property type="component" value="Unassembled WGS sequence"/>
</dbReference>
<sequence>MDAIVSGIGATKDNAKDKLNDGLANLVDSRAKGVITQGIDYTLLIVLLLLQYMRCAAPSISDLNLQDIQNTTSASELAYTLYSCDLEENKHLLTWEIATAGGLCLSYGILLSLFALIHGKTKFKKLQEVEPRVGKLYDLTSKFILVDNVLEIPISFYWARYFTVLVWGSFVGICTGLIVKGR</sequence>
<evidence type="ECO:0000256" key="1">
    <source>
        <dbReference type="SAM" id="Phobius"/>
    </source>
</evidence>
<keyword evidence="3" id="KW-1185">Reference proteome</keyword>